<sequence length="316" mass="36311">VVRIDQNRSPVIGNLMAVPTNLQFKRLKSCYICRKLTSDYCVTPSDELDKDDFVKKLNVAYYYRAKVEALMKDMKCAIICLDHIDTRAKEQHNVPAASVPPVNAAPNSTFKRPLAEGASSSLASCVFCGSMHVIGVDMEIHVRSLHAEECKRYDQPQSNYRQSPFGTKSNLTHRTVMETWLEKSTPCRFRYCDYRSTIKSQLLEHEENFHRKYIFTNYIINNGLHCPLCPKVFRFLNEISEHMTDSHLWILAREERIFECGSCLFTAARFYQMIAHRTNKCSPGLRFVKEAVERANNEQINHSGNKGTGGEKRARV</sequence>
<evidence type="ECO:0000313" key="2">
    <source>
        <dbReference type="EMBL" id="GMS83417.1"/>
    </source>
</evidence>
<protein>
    <recommendedName>
        <fullName evidence="1">C2H2-type domain-containing protein</fullName>
    </recommendedName>
</protein>
<evidence type="ECO:0000259" key="1">
    <source>
        <dbReference type="PROSITE" id="PS00028"/>
    </source>
</evidence>
<dbReference type="Proteomes" id="UP001432027">
    <property type="component" value="Unassembled WGS sequence"/>
</dbReference>
<dbReference type="EMBL" id="BTSX01000002">
    <property type="protein sequence ID" value="GMS83417.1"/>
    <property type="molecule type" value="Genomic_DNA"/>
</dbReference>
<comment type="caution">
    <text evidence="2">The sequence shown here is derived from an EMBL/GenBank/DDBJ whole genome shotgun (WGS) entry which is preliminary data.</text>
</comment>
<accession>A0AAV5SLE6</accession>
<evidence type="ECO:0000313" key="3">
    <source>
        <dbReference type="Proteomes" id="UP001432027"/>
    </source>
</evidence>
<proteinExistence type="predicted"/>
<reference evidence="2" key="1">
    <citation type="submission" date="2023-10" db="EMBL/GenBank/DDBJ databases">
        <title>Genome assembly of Pristionchus species.</title>
        <authorList>
            <person name="Yoshida K."/>
            <person name="Sommer R.J."/>
        </authorList>
    </citation>
    <scope>NUCLEOTIDE SEQUENCE</scope>
    <source>
        <strain evidence="2">RS0144</strain>
    </source>
</reference>
<keyword evidence="3" id="KW-1185">Reference proteome</keyword>
<feature type="domain" description="C2H2-type" evidence="1">
    <location>
        <begin position="226"/>
        <end position="247"/>
    </location>
</feature>
<dbReference type="PROSITE" id="PS00028">
    <property type="entry name" value="ZINC_FINGER_C2H2_1"/>
    <property type="match status" value="1"/>
</dbReference>
<dbReference type="Gene3D" id="3.30.160.60">
    <property type="entry name" value="Classic Zinc Finger"/>
    <property type="match status" value="1"/>
</dbReference>
<feature type="non-terminal residue" evidence="2">
    <location>
        <position position="1"/>
    </location>
</feature>
<dbReference type="SMART" id="SM00355">
    <property type="entry name" value="ZnF_C2H2"/>
    <property type="match status" value="3"/>
</dbReference>
<name>A0AAV5SLE6_9BILA</name>
<dbReference type="AlphaFoldDB" id="A0AAV5SLE6"/>
<organism evidence="2 3">
    <name type="scientific">Pristionchus entomophagus</name>
    <dbReference type="NCBI Taxonomy" id="358040"/>
    <lineage>
        <taxon>Eukaryota</taxon>
        <taxon>Metazoa</taxon>
        <taxon>Ecdysozoa</taxon>
        <taxon>Nematoda</taxon>
        <taxon>Chromadorea</taxon>
        <taxon>Rhabditida</taxon>
        <taxon>Rhabditina</taxon>
        <taxon>Diplogasteromorpha</taxon>
        <taxon>Diplogasteroidea</taxon>
        <taxon>Neodiplogasteridae</taxon>
        <taxon>Pristionchus</taxon>
    </lineage>
</organism>
<gene>
    <name evidence="2" type="ORF">PENTCL1PPCAC_5592</name>
</gene>
<dbReference type="InterPro" id="IPR013087">
    <property type="entry name" value="Znf_C2H2_type"/>
</dbReference>